<reference evidence="2 3" key="1">
    <citation type="submission" date="2020-08" db="EMBL/GenBank/DDBJ databases">
        <title>Genomic Encyclopedia of Type Strains, Phase IV (KMG-IV): sequencing the most valuable type-strain genomes for metagenomic binning, comparative biology and taxonomic classification.</title>
        <authorList>
            <person name="Goeker M."/>
        </authorList>
    </citation>
    <scope>NUCLEOTIDE SEQUENCE [LARGE SCALE GENOMIC DNA]</scope>
    <source>
        <strain evidence="2 3">DSM 19612</strain>
    </source>
</reference>
<dbReference type="Proteomes" id="UP000581688">
    <property type="component" value="Unassembled WGS sequence"/>
</dbReference>
<organism evidence="2 3">
    <name type="scientific">Salirhabdus euzebyi</name>
    <dbReference type="NCBI Taxonomy" id="394506"/>
    <lineage>
        <taxon>Bacteria</taxon>
        <taxon>Bacillati</taxon>
        <taxon>Bacillota</taxon>
        <taxon>Bacilli</taxon>
        <taxon>Bacillales</taxon>
        <taxon>Bacillaceae</taxon>
        <taxon>Salirhabdus</taxon>
    </lineage>
</organism>
<keyword evidence="3" id="KW-1185">Reference proteome</keyword>
<comment type="caution">
    <text evidence="2">The sequence shown here is derived from an EMBL/GenBank/DDBJ whole genome shotgun (WGS) entry which is preliminary data.</text>
</comment>
<evidence type="ECO:0000256" key="1">
    <source>
        <dbReference type="SAM" id="Phobius"/>
    </source>
</evidence>
<dbReference type="RefSeq" id="WP_174496767.1">
    <property type="nucleotide sequence ID" value="NZ_CADDWK010000009.1"/>
</dbReference>
<proteinExistence type="predicted"/>
<keyword evidence="1" id="KW-1133">Transmembrane helix</keyword>
<keyword evidence="1" id="KW-0472">Membrane</keyword>
<evidence type="ECO:0000313" key="3">
    <source>
        <dbReference type="Proteomes" id="UP000581688"/>
    </source>
</evidence>
<dbReference type="AlphaFoldDB" id="A0A841Q6V9"/>
<accession>A0A841Q6V9</accession>
<feature type="transmembrane region" description="Helical" evidence="1">
    <location>
        <begin position="27"/>
        <end position="48"/>
    </location>
</feature>
<gene>
    <name evidence="2" type="ORF">HNQ94_002589</name>
</gene>
<sequence length="106" mass="12485">MLTANEKGKLRRQYVAKIVYDKGFNWFFKYSLILLASLLILPIFLLTVEDSEMSIVVGFLFTLTIYLFFLLLSWGIITSYAKNVENKRLEMNLTKNQFEQAIEFKK</sequence>
<protein>
    <submittedName>
        <fullName evidence="2">Uncharacterized protein</fullName>
    </submittedName>
</protein>
<dbReference type="EMBL" id="JACHGH010000007">
    <property type="protein sequence ID" value="MBB6454138.1"/>
    <property type="molecule type" value="Genomic_DNA"/>
</dbReference>
<name>A0A841Q6V9_9BACI</name>
<feature type="transmembrane region" description="Helical" evidence="1">
    <location>
        <begin position="54"/>
        <end position="81"/>
    </location>
</feature>
<evidence type="ECO:0000313" key="2">
    <source>
        <dbReference type="EMBL" id="MBB6454138.1"/>
    </source>
</evidence>
<keyword evidence="1" id="KW-0812">Transmembrane</keyword>